<evidence type="ECO:0000256" key="3">
    <source>
        <dbReference type="ARBA" id="ARBA00022722"/>
    </source>
</evidence>
<dbReference type="InterPro" id="IPR013471">
    <property type="entry name" value="RNase_Z/BN"/>
</dbReference>
<feature type="domain" description="Metallo-beta-lactamase" evidence="9">
    <location>
        <begin position="209"/>
        <end position="275"/>
    </location>
</feature>
<feature type="binding site" evidence="8">
    <location>
        <position position="274"/>
    </location>
    <ligand>
        <name>Zn(2+)</name>
        <dbReference type="ChEBI" id="CHEBI:29105"/>
        <label>2</label>
        <note>catalytic</note>
    </ligand>
</feature>
<comment type="subunit">
    <text evidence="1 8">Homodimer.</text>
</comment>
<dbReference type="InterPro" id="IPR001279">
    <property type="entry name" value="Metallo-B-lactamas"/>
</dbReference>
<dbReference type="Gene3D" id="3.60.15.10">
    <property type="entry name" value="Ribonuclease Z/Hydroxyacylglutathione hydrolase-like"/>
    <property type="match status" value="1"/>
</dbReference>
<comment type="function">
    <text evidence="8">Zinc phosphodiesterase, which displays some tRNA 3'-processing endonuclease activity. Probably involved in tRNA maturation, by removing a 3'-trailer from precursor tRNA.</text>
</comment>
<feature type="binding site" evidence="8">
    <location>
        <position position="146"/>
    </location>
    <ligand>
        <name>Zn(2+)</name>
        <dbReference type="ChEBI" id="CHEBI:29105"/>
        <label>1</label>
        <note>catalytic</note>
    </ligand>
</feature>
<feature type="binding site" evidence="8">
    <location>
        <position position="71"/>
    </location>
    <ligand>
        <name>Zn(2+)</name>
        <dbReference type="ChEBI" id="CHEBI:29105"/>
        <label>2</label>
        <note>catalytic</note>
    </ligand>
</feature>
<gene>
    <name evidence="8 10" type="primary">rnz</name>
    <name evidence="10" type="ORF">POREN0001_0851</name>
</gene>
<accession>C3JB21</accession>
<evidence type="ECO:0000313" key="11">
    <source>
        <dbReference type="Proteomes" id="UP000004295"/>
    </source>
</evidence>
<evidence type="ECO:0000259" key="9">
    <source>
        <dbReference type="Pfam" id="PF12706"/>
    </source>
</evidence>
<dbReference type="PANTHER" id="PTHR46018:SF2">
    <property type="entry name" value="ZINC PHOSPHODIESTERASE ELAC PROTEIN 1"/>
    <property type="match status" value="1"/>
</dbReference>
<comment type="caution">
    <text evidence="10">The sequence shown here is derived from an EMBL/GenBank/DDBJ whole genome shotgun (WGS) entry which is preliminary data.</text>
</comment>
<keyword evidence="2 8" id="KW-0819">tRNA processing</keyword>
<feature type="binding site" evidence="8">
    <location>
        <position position="216"/>
    </location>
    <ligand>
        <name>Zn(2+)</name>
        <dbReference type="ChEBI" id="CHEBI:29105"/>
        <label>1</label>
        <note>catalytic</note>
    </ligand>
</feature>
<feature type="active site" description="Proton acceptor" evidence="8">
    <location>
        <position position="70"/>
    </location>
</feature>
<feature type="binding site" evidence="8">
    <location>
        <position position="70"/>
    </location>
    <ligand>
        <name>Zn(2+)</name>
        <dbReference type="ChEBI" id="CHEBI:29105"/>
        <label>2</label>
        <note>catalytic</note>
    </ligand>
</feature>
<sequence>MHPMETLSVHILGCGSALPTTKHNPSAQALTLRGKVYLVDCGEGTQLQIRRQGLHFGRIHTIFISHLHGDHCFGLPGLLSTLSMLGRTGELHIHGPEGLTEYIDAHRKSFLAECSYEIITHEHDYRKSEVIHEDPSLCVRSLPLSHRIPTMGFLFEERCAARHLDKPAVDFYQVPRCCYPAILLGESYTAQDGSIIPNNRLTKPGRIPRRYAYCSDTEYFPDLIEQVRGVDLLYHEATFGEDLRARLATTAHSTARDAATIALKAEVKRLLIGHYSSRYTDVTPLLDEARSVFPNTTAAQEGLIIHL</sequence>
<feature type="binding site" evidence="8">
    <location>
        <position position="216"/>
    </location>
    <ligand>
        <name>Zn(2+)</name>
        <dbReference type="ChEBI" id="CHEBI:29105"/>
        <label>2</label>
        <note>catalytic</note>
    </ligand>
</feature>
<keyword evidence="6 8" id="KW-0378">Hydrolase</keyword>
<dbReference type="EC" id="3.1.26.11" evidence="8"/>
<dbReference type="GO" id="GO:0042781">
    <property type="term" value="F:3'-tRNA processing endoribonuclease activity"/>
    <property type="evidence" value="ECO:0007669"/>
    <property type="project" value="UniProtKB-UniRule"/>
</dbReference>
<protein>
    <recommendedName>
        <fullName evidence="8">Ribonuclease Z</fullName>
        <shortName evidence="8">RNase Z</shortName>
        <ecNumber evidence="8">3.1.26.11</ecNumber>
    </recommendedName>
    <alternativeName>
        <fullName evidence="8">tRNA 3 endonuclease</fullName>
    </alternativeName>
    <alternativeName>
        <fullName evidence="8">tRNase Z</fullName>
    </alternativeName>
</protein>
<dbReference type="InterPro" id="IPR036866">
    <property type="entry name" value="RibonucZ/Hydroxyglut_hydro"/>
</dbReference>
<keyword evidence="7 8" id="KW-0862">Zinc</keyword>
<dbReference type="Pfam" id="PF23023">
    <property type="entry name" value="Anti-Pycsar_Apyc1"/>
    <property type="match status" value="1"/>
</dbReference>
<evidence type="ECO:0000256" key="5">
    <source>
        <dbReference type="ARBA" id="ARBA00022759"/>
    </source>
</evidence>
<dbReference type="EMBL" id="ACNN01000023">
    <property type="protein sequence ID" value="EEN82619.1"/>
    <property type="molecule type" value="Genomic_DNA"/>
</dbReference>
<dbReference type="NCBIfam" id="TIGR02651">
    <property type="entry name" value="RNase_Z"/>
    <property type="match status" value="1"/>
</dbReference>
<evidence type="ECO:0000256" key="4">
    <source>
        <dbReference type="ARBA" id="ARBA00022723"/>
    </source>
</evidence>
<keyword evidence="4 8" id="KW-0479">Metal-binding</keyword>
<proteinExistence type="inferred from homology"/>
<dbReference type="PANTHER" id="PTHR46018">
    <property type="entry name" value="ZINC PHOSPHODIESTERASE ELAC PROTEIN 1"/>
    <property type="match status" value="1"/>
</dbReference>
<dbReference type="SUPFAM" id="SSF56281">
    <property type="entry name" value="Metallo-hydrolase/oxidoreductase"/>
    <property type="match status" value="1"/>
</dbReference>
<evidence type="ECO:0000256" key="8">
    <source>
        <dbReference type="HAMAP-Rule" id="MF_01818"/>
    </source>
</evidence>
<feature type="binding site" evidence="8">
    <location>
        <position position="68"/>
    </location>
    <ligand>
        <name>Zn(2+)</name>
        <dbReference type="ChEBI" id="CHEBI:29105"/>
        <label>1</label>
        <note>catalytic</note>
    </ligand>
</feature>
<dbReference type="GO" id="GO:0008270">
    <property type="term" value="F:zinc ion binding"/>
    <property type="evidence" value="ECO:0007669"/>
    <property type="project" value="UniProtKB-UniRule"/>
</dbReference>
<keyword evidence="3 8" id="KW-0540">Nuclease</keyword>
<dbReference type="Proteomes" id="UP000004295">
    <property type="component" value="Unassembled WGS sequence"/>
</dbReference>
<dbReference type="NCBIfam" id="NF000801">
    <property type="entry name" value="PRK00055.1-3"/>
    <property type="match status" value="1"/>
</dbReference>
<dbReference type="CDD" id="cd07717">
    <property type="entry name" value="RNaseZ_ZiPD-like_MBL-fold"/>
    <property type="match status" value="1"/>
</dbReference>
<organism evidence="10 11">
    <name type="scientific">Porphyromonas endodontalis (strain ATCC 35406 / DSM 24491 / JCM 8526 / CCUG 16442 / BCRC 14492 / NCTC 13058 / HG 370)</name>
    <name type="common">Bacteroides endodontalis</name>
    <dbReference type="NCBI Taxonomy" id="553175"/>
    <lineage>
        <taxon>Bacteria</taxon>
        <taxon>Pseudomonadati</taxon>
        <taxon>Bacteroidota</taxon>
        <taxon>Bacteroidia</taxon>
        <taxon>Bacteroidales</taxon>
        <taxon>Porphyromonadaceae</taxon>
        <taxon>Porphyromonas</taxon>
    </lineage>
</organism>
<feature type="binding site" evidence="8">
    <location>
        <position position="66"/>
    </location>
    <ligand>
        <name>Zn(2+)</name>
        <dbReference type="ChEBI" id="CHEBI:29105"/>
        <label>1</label>
        <note>catalytic</note>
    </ligand>
</feature>
<comment type="cofactor">
    <cofactor evidence="8">
        <name>Zn(2+)</name>
        <dbReference type="ChEBI" id="CHEBI:29105"/>
    </cofactor>
    <text evidence="8">Binds 2 Zn(2+) ions.</text>
</comment>
<dbReference type="HAMAP" id="MF_01818">
    <property type="entry name" value="RNase_Z_BN"/>
    <property type="match status" value="1"/>
</dbReference>
<name>C3JB21_POREA</name>
<keyword evidence="11" id="KW-1185">Reference proteome</keyword>
<comment type="catalytic activity">
    <reaction evidence="8">
        <text>Endonucleolytic cleavage of RNA, removing extra 3' nucleotides from tRNA precursor, generating 3' termini of tRNAs. A 3'-hydroxy group is left at the tRNA terminus and a 5'-phosphoryl group is left at the trailer molecule.</text>
        <dbReference type="EC" id="3.1.26.11"/>
    </reaction>
</comment>
<evidence type="ECO:0000256" key="1">
    <source>
        <dbReference type="ARBA" id="ARBA00011738"/>
    </source>
</evidence>
<evidence type="ECO:0000256" key="2">
    <source>
        <dbReference type="ARBA" id="ARBA00022694"/>
    </source>
</evidence>
<dbReference type="Pfam" id="PF12706">
    <property type="entry name" value="Lactamase_B_2"/>
    <property type="match status" value="1"/>
</dbReference>
<dbReference type="AlphaFoldDB" id="C3JB21"/>
<comment type="similarity">
    <text evidence="8">Belongs to the RNase Z family.</text>
</comment>
<dbReference type="STRING" id="553175.POREN0001_0851"/>
<dbReference type="eggNOG" id="COG1234">
    <property type="taxonomic scope" value="Bacteria"/>
</dbReference>
<evidence type="ECO:0000313" key="10">
    <source>
        <dbReference type="EMBL" id="EEN82619.1"/>
    </source>
</evidence>
<evidence type="ECO:0000256" key="6">
    <source>
        <dbReference type="ARBA" id="ARBA00022801"/>
    </source>
</evidence>
<evidence type="ECO:0000256" key="7">
    <source>
        <dbReference type="ARBA" id="ARBA00022833"/>
    </source>
</evidence>
<reference evidence="10 11" key="1">
    <citation type="submission" date="2009-04" db="EMBL/GenBank/DDBJ databases">
        <authorList>
            <person name="Sebastian Y."/>
            <person name="Madupu R."/>
            <person name="Durkin A.S."/>
            <person name="Torralba M."/>
            <person name="Methe B."/>
            <person name="Sutton G.G."/>
            <person name="Strausberg R.L."/>
            <person name="Nelson K.E."/>
        </authorList>
    </citation>
    <scope>NUCLEOTIDE SEQUENCE [LARGE SCALE GENOMIC DNA]</scope>
    <source>
        <strain evidence="11">ATCC 35406 / BCRC 14492 / JCM 8526 / NCTC 13058 / HG 370</strain>
    </source>
</reference>
<keyword evidence="5 8" id="KW-0255">Endonuclease</keyword>